<comment type="subcellular location">
    <subcellularLocation>
        <location evidence="9 10">Cytoplasm</location>
    </subcellularLocation>
</comment>
<keyword evidence="2 9" id="KW-0963">Cytoplasm</keyword>
<comment type="similarity">
    <text evidence="1 9 10">Belongs to the ferrochelatase family.</text>
</comment>
<keyword evidence="3 9" id="KW-0479">Metal-binding</keyword>
<comment type="function">
    <text evidence="9 10">Catalyzes the ferrous insertion into protoporphyrin IX.</text>
</comment>
<sequence length="373" mass="41594">MSMSFRDTPSYTHGAPSPIGVLLTNVGSPAAPTPGALRGYLAQFLGDPRLIEYPRWWWLPLLHGIILNTRPRRSARLYQRIWTEEGSPLLITLRRQAEALQDYLDATLPVPVRVVYGARYGEPSIAAALRELQAANVQRVLALPLYPQYSATTTATSFDAIFEELKTWRWVPEVRTINHYHDHPGYVAALAATVREHWATSGRPQRLLMSFHGIPRDYFLKGDPYYCHCQQTARLLGEQLGLSPDEYTVTFQSRFGPTEWLQPYTDRTLEEWGRAGLAHVDALCPGFSADCLETVDEVAEEGGELFLQAGGGEFHYIRALNDRPDHLDALTDVIMANLAGWLEAPGTSSPSAAEMAEHRARLGLTEAAPATVR</sequence>
<keyword evidence="4 9" id="KW-0408">Iron</keyword>
<evidence type="ECO:0000256" key="6">
    <source>
        <dbReference type="ARBA" id="ARBA00023239"/>
    </source>
</evidence>
<dbReference type="PROSITE" id="PS00534">
    <property type="entry name" value="FERROCHELATASE"/>
    <property type="match status" value="1"/>
</dbReference>
<dbReference type="InterPro" id="IPR033644">
    <property type="entry name" value="Ferrochelatase_C"/>
</dbReference>
<dbReference type="GO" id="GO:0046872">
    <property type="term" value="F:metal ion binding"/>
    <property type="evidence" value="ECO:0007669"/>
    <property type="project" value="UniProtKB-KW"/>
</dbReference>
<evidence type="ECO:0000256" key="9">
    <source>
        <dbReference type="HAMAP-Rule" id="MF_00323"/>
    </source>
</evidence>
<evidence type="ECO:0000313" key="11">
    <source>
        <dbReference type="EMBL" id="CUS03495.2"/>
    </source>
</evidence>
<organism evidence="11 12">
    <name type="scientific">Candidatus Promineifilum breve</name>
    <dbReference type="NCBI Taxonomy" id="1806508"/>
    <lineage>
        <taxon>Bacteria</taxon>
        <taxon>Bacillati</taxon>
        <taxon>Chloroflexota</taxon>
        <taxon>Ardenticatenia</taxon>
        <taxon>Candidatus Promineifilales</taxon>
        <taxon>Candidatus Promineifilaceae</taxon>
        <taxon>Candidatus Promineifilum</taxon>
    </lineage>
</organism>
<evidence type="ECO:0000256" key="1">
    <source>
        <dbReference type="ARBA" id="ARBA00007718"/>
    </source>
</evidence>
<dbReference type="HAMAP" id="MF_00323">
    <property type="entry name" value="Ferrochelatase"/>
    <property type="match status" value="1"/>
</dbReference>
<dbReference type="GO" id="GO:0005737">
    <property type="term" value="C:cytoplasm"/>
    <property type="evidence" value="ECO:0007669"/>
    <property type="project" value="UniProtKB-SubCell"/>
</dbReference>
<feature type="binding site" evidence="9">
    <location>
        <position position="293"/>
    </location>
    <ligand>
        <name>Fe(2+)</name>
        <dbReference type="ChEBI" id="CHEBI:29033"/>
    </ligand>
</feature>
<dbReference type="SUPFAM" id="SSF53800">
    <property type="entry name" value="Chelatase"/>
    <property type="match status" value="1"/>
</dbReference>
<feature type="binding site" evidence="9">
    <location>
        <position position="212"/>
    </location>
    <ligand>
        <name>Fe(2+)</name>
        <dbReference type="ChEBI" id="CHEBI:29033"/>
    </ligand>
</feature>
<comment type="catalytic activity">
    <reaction evidence="8">
        <text>Fe-coproporphyrin III + 2 H(+) = coproporphyrin III + Fe(2+)</text>
        <dbReference type="Rhea" id="RHEA:49572"/>
        <dbReference type="ChEBI" id="CHEBI:15378"/>
        <dbReference type="ChEBI" id="CHEBI:29033"/>
        <dbReference type="ChEBI" id="CHEBI:68438"/>
        <dbReference type="ChEBI" id="CHEBI:131725"/>
        <dbReference type="EC" id="4.99.1.9"/>
    </reaction>
    <physiologicalReaction direction="right-to-left" evidence="8">
        <dbReference type="Rhea" id="RHEA:49574"/>
    </physiologicalReaction>
</comment>
<dbReference type="Pfam" id="PF00762">
    <property type="entry name" value="Ferrochelatase"/>
    <property type="match status" value="1"/>
</dbReference>
<reference evidence="11" key="1">
    <citation type="submission" date="2016-01" db="EMBL/GenBank/DDBJ databases">
        <authorList>
            <person name="Mcilroy J.S."/>
            <person name="Karst M S."/>
            <person name="Albertsen M."/>
        </authorList>
    </citation>
    <scope>NUCLEOTIDE SEQUENCE</scope>
    <source>
        <strain evidence="11">Cfx-K</strain>
    </source>
</reference>
<comment type="pathway">
    <text evidence="9 10">Porphyrin-containing compound metabolism; protoheme biosynthesis; protoheme from protoporphyrin-IX: step 1/1.</text>
</comment>
<dbReference type="EMBL" id="LN890655">
    <property type="protein sequence ID" value="CUS03495.2"/>
    <property type="molecule type" value="Genomic_DNA"/>
</dbReference>
<keyword evidence="12" id="KW-1185">Reference proteome</keyword>
<keyword evidence="7 9" id="KW-0627">Porphyrin biosynthesis</keyword>
<evidence type="ECO:0000256" key="3">
    <source>
        <dbReference type="ARBA" id="ARBA00022723"/>
    </source>
</evidence>
<dbReference type="GO" id="GO:0004325">
    <property type="term" value="F:ferrochelatase activity"/>
    <property type="evidence" value="ECO:0007669"/>
    <property type="project" value="UniProtKB-UniRule"/>
</dbReference>
<gene>
    <name evidence="9 11" type="primary">hemH</name>
    <name evidence="11" type="ORF">CFX0092_A1617</name>
</gene>
<dbReference type="InterPro" id="IPR033659">
    <property type="entry name" value="Ferrochelatase_N"/>
</dbReference>
<dbReference type="EC" id="4.98.1.1" evidence="9 10"/>
<keyword evidence="6 9" id="KW-0456">Lyase</keyword>
<keyword evidence="5 9" id="KW-0350">Heme biosynthesis</keyword>
<dbReference type="InterPro" id="IPR019772">
    <property type="entry name" value="Ferrochelatase_AS"/>
</dbReference>
<dbReference type="InterPro" id="IPR001015">
    <property type="entry name" value="Ferrochelatase"/>
</dbReference>
<evidence type="ECO:0000256" key="7">
    <source>
        <dbReference type="ARBA" id="ARBA00023244"/>
    </source>
</evidence>
<accession>A0A160T465</accession>
<evidence type="ECO:0000313" key="12">
    <source>
        <dbReference type="Proteomes" id="UP000215027"/>
    </source>
</evidence>
<evidence type="ECO:0000256" key="5">
    <source>
        <dbReference type="ARBA" id="ARBA00023133"/>
    </source>
</evidence>
<proteinExistence type="inferred from homology"/>
<comment type="catalytic activity">
    <reaction evidence="9 10">
        <text>heme b + 2 H(+) = protoporphyrin IX + Fe(2+)</text>
        <dbReference type="Rhea" id="RHEA:22584"/>
        <dbReference type="ChEBI" id="CHEBI:15378"/>
        <dbReference type="ChEBI" id="CHEBI:29033"/>
        <dbReference type="ChEBI" id="CHEBI:57306"/>
        <dbReference type="ChEBI" id="CHEBI:60344"/>
        <dbReference type="EC" id="4.98.1.1"/>
    </reaction>
</comment>
<evidence type="ECO:0000256" key="10">
    <source>
        <dbReference type="RuleBase" id="RU000607"/>
    </source>
</evidence>
<dbReference type="UniPathway" id="UPA00252">
    <property type="reaction ID" value="UER00325"/>
</dbReference>
<name>A0A160T465_9CHLR</name>
<evidence type="ECO:0000256" key="4">
    <source>
        <dbReference type="ARBA" id="ARBA00023004"/>
    </source>
</evidence>
<dbReference type="PANTHER" id="PTHR11108">
    <property type="entry name" value="FERROCHELATASE"/>
    <property type="match status" value="1"/>
</dbReference>
<dbReference type="CDD" id="cd03411">
    <property type="entry name" value="Ferrochelatase_N"/>
    <property type="match status" value="1"/>
</dbReference>
<evidence type="ECO:0000256" key="8">
    <source>
        <dbReference type="ARBA" id="ARBA00024536"/>
    </source>
</evidence>
<dbReference type="GO" id="GO:0006783">
    <property type="term" value="P:heme biosynthetic process"/>
    <property type="evidence" value="ECO:0007669"/>
    <property type="project" value="UniProtKB-UniRule"/>
</dbReference>
<evidence type="ECO:0000256" key="2">
    <source>
        <dbReference type="ARBA" id="ARBA00022490"/>
    </source>
</evidence>
<dbReference type="PANTHER" id="PTHR11108:SF1">
    <property type="entry name" value="FERROCHELATASE, MITOCHONDRIAL"/>
    <property type="match status" value="1"/>
</dbReference>
<dbReference type="FunFam" id="3.40.50.1400:FF:000002">
    <property type="entry name" value="Ferrochelatase"/>
    <property type="match status" value="1"/>
</dbReference>
<dbReference type="CDD" id="cd00419">
    <property type="entry name" value="Ferrochelatase_C"/>
    <property type="match status" value="1"/>
</dbReference>
<dbReference type="NCBIfam" id="TIGR00109">
    <property type="entry name" value="hemH"/>
    <property type="match status" value="1"/>
</dbReference>
<dbReference type="Proteomes" id="UP000215027">
    <property type="component" value="Chromosome I"/>
</dbReference>
<dbReference type="AlphaFoldDB" id="A0A160T465"/>
<dbReference type="Gene3D" id="3.40.50.1400">
    <property type="match status" value="2"/>
</dbReference>
<dbReference type="KEGG" id="pbf:CFX0092_A1617"/>
<protein>
    <recommendedName>
        <fullName evidence="9 10">Ferrochelatase</fullName>
        <ecNumber evidence="9 10">4.98.1.1</ecNumber>
    </recommendedName>
    <alternativeName>
        <fullName evidence="9">Heme synthase</fullName>
    </alternativeName>
    <alternativeName>
        <fullName evidence="9">Protoheme ferro-lyase</fullName>
    </alternativeName>
</protein>